<dbReference type="FunFam" id="3.20.20.140:FF:000005">
    <property type="entry name" value="TatD family hydrolase"/>
    <property type="match status" value="1"/>
</dbReference>
<keyword evidence="2 4" id="KW-0479">Metal-binding</keyword>
<feature type="binding site" evidence="4">
    <location>
        <position position="7"/>
    </location>
    <ligand>
        <name>a divalent metal cation</name>
        <dbReference type="ChEBI" id="CHEBI:60240"/>
        <label>1</label>
    </ligand>
</feature>
<dbReference type="PANTHER" id="PTHR46124">
    <property type="entry name" value="D-AMINOACYL-TRNA DEACYLASE"/>
    <property type="match status" value="1"/>
</dbReference>
<dbReference type="PROSITE" id="PS01091">
    <property type="entry name" value="TATD_3"/>
    <property type="match status" value="1"/>
</dbReference>
<proteinExistence type="inferred from homology"/>
<evidence type="ECO:0000256" key="4">
    <source>
        <dbReference type="PIRSR" id="PIRSR005902-1"/>
    </source>
</evidence>
<evidence type="ECO:0000256" key="2">
    <source>
        <dbReference type="ARBA" id="ARBA00022723"/>
    </source>
</evidence>
<comment type="similarity">
    <text evidence="1">Belongs to the metallo-dependent hydrolases superfamily. TatD-type hydrolase family.</text>
</comment>
<dbReference type="InterPro" id="IPR032466">
    <property type="entry name" value="Metal_Hydrolase"/>
</dbReference>
<dbReference type="CDD" id="cd01310">
    <property type="entry name" value="TatD_DNAse"/>
    <property type="match status" value="1"/>
</dbReference>
<dbReference type="EMBL" id="JABBPG010000005">
    <property type="protein sequence ID" value="NOU51542.1"/>
    <property type="molecule type" value="Genomic_DNA"/>
</dbReference>
<feature type="binding site" evidence="4">
    <location>
        <position position="95"/>
    </location>
    <ligand>
        <name>a divalent metal cation</name>
        <dbReference type="ChEBI" id="CHEBI:60240"/>
        <label>1</label>
    </ligand>
</feature>
<dbReference type="Gene3D" id="3.20.20.140">
    <property type="entry name" value="Metal-dependent hydrolases"/>
    <property type="match status" value="1"/>
</dbReference>
<dbReference type="GO" id="GO:0016788">
    <property type="term" value="F:hydrolase activity, acting on ester bonds"/>
    <property type="evidence" value="ECO:0007669"/>
    <property type="project" value="InterPro"/>
</dbReference>
<reference evidence="5 6" key="1">
    <citation type="submission" date="2020-04" db="EMBL/GenBank/DDBJ databases">
        <title>Pseudoalteromonas caenipelagi sp. nov., isolated from a tidal flat.</title>
        <authorList>
            <person name="Park S."/>
            <person name="Yoon J.-H."/>
        </authorList>
    </citation>
    <scope>NUCLEOTIDE SEQUENCE [LARGE SCALE GENOMIC DNA]</scope>
    <source>
        <strain evidence="5 6">JBTF-M23</strain>
    </source>
</reference>
<feature type="binding site" evidence="4">
    <location>
        <position position="203"/>
    </location>
    <ligand>
        <name>a divalent metal cation</name>
        <dbReference type="ChEBI" id="CHEBI:60240"/>
        <label>1</label>
    </ligand>
</feature>
<protein>
    <submittedName>
        <fullName evidence="5">TatD family hydrolase</fullName>
    </submittedName>
</protein>
<dbReference type="RefSeq" id="WP_171626601.1">
    <property type="nucleotide sequence ID" value="NZ_JABBPG010000005.1"/>
</dbReference>
<sequence length="254" mass="28389">MHFIDSHCHLDFSELKNDLNAHIARAHKRGVQYFIVPGVTYPQSAALLQFAKDFAQCRIALGLHPYFIEQHNDDAFSLLQTLARTHRNDIVAIGECGIDATCANIGYQSELFVEHIKLCNALSLPLIVHHRQSHHLIAQALKACPAQYGGVIHAFSGSLQQAQYYINRGFKLGVGGTISYTRANKTRQVLSQVPLESLLLETDAPSMPLSGYQGQANEPHRLVEVFEHLCALRSERPEQIAQQLYSSSCTLFRI</sequence>
<accession>A0A849VDS1</accession>
<dbReference type="Proteomes" id="UP000586305">
    <property type="component" value="Unassembled WGS sequence"/>
</dbReference>
<feature type="binding site" evidence="4">
    <location>
        <position position="153"/>
    </location>
    <ligand>
        <name>a divalent metal cation</name>
        <dbReference type="ChEBI" id="CHEBI:60240"/>
        <label>2</label>
    </ligand>
</feature>
<evidence type="ECO:0000313" key="5">
    <source>
        <dbReference type="EMBL" id="NOU51542.1"/>
    </source>
</evidence>
<organism evidence="5 6">
    <name type="scientific">Pseudoalteromonas caenipelagi</name>
    <dbReference type="NCBI Taxonomy" id="2726988"/>
    <lineage>
        <taxon>Bacteria</taxon>
        <taxon>Pseudomonadati</taxon>
        <taxon>Pseudomonadota</taxon>
        <taxon>Gammaproteobacteria</taxon>
        <taxon>Alteromonadales</taxon>
        <taxon>Pseudoalteromonadaceae</taxon>
        <taxon>Pseudoalteromonas</taxon>
    </lineage>
</organism>
<keyword evidence="6" id="KW-1185">Reference proteome</keyword>
<dbReference type="SUPFAM" id="SSF51556">
    <property type="entry name" value="Metallo-dependent hydrolases"/>
    <property type="match status" value="1"/>
</dbReference>
<name>A0A849VDS1_9GAMM</name>
<dbReference type="PIRSF" id="PIRSF005902">
    <property type="entry name" value="DNase_TatD"/>
    <property type="match status" value="1"/>
</dbReference>
<feature type="binding site" evidence="4">
    <location>
        <position position="129"/>
    </location>
    <ligand>
        <name>a divalent metal cation</name>
        <dbReference type="ChEBI" id="CHEBI:60240"/>
        <label>2</label>
    </ligand>
</feature>
<evidence type="ECO:0000313" key="6">
    <source>
        <dbReference type="Proteomes" id="UP000586305"/>
    </source>
</evidence>
<dbReference type="AlphaFoldDB" id="A0A849VDS1"/>
<gene>
    <name evidence="5" type="ORF">HG263_13480</name>
</gene>
<dbReference type="GO" id="GO:0005829">
    <property type="term" value="C:cytosol"/>
    <property type="evidence" value="ECO:0007669"/>
    <property type="project" value="TreeGrafter"/>
</dbReference>
<evidence type="ECO:0000256" key="1">
    <source>
        <dbReference type="ARBA" id="ARBA00009275"/>
    </source>
</evidence>
<dbReference type="PANTHER" id="PTHR46124:SF3">
    <property type="entry name" value="HYDROLASE"/>
    <property type="match status" value="1"/>
</dbReference>
<evidence type="ECO:0000256" key="3">
    <source>
        <dbReference type="ARBA" id="ARBA00022801"/>
    </source>
</evidence>
<dbReference type="Pfam" id="PF01026">
    <property type="entry name" value="TatD_DNase"/>
    <property type="match status" value="1"/>
</dbReference>
<dbReference type="InterPro" id="IPR018228">
    <property type="entry name" value="DNase_TatD-rel_CS"/>
</dbReference>
<dbReference type="InterPro" id="IPR001130">
    <property type="entry name" value="TatD-like"/>
</dbReference>
<dbReference type="GO" id="GO:0046872">
    <property type="term" value="F:metal ion binding"/>
    <property type="evidence" value="ECO:0007669"/>
    <property type="project" value="UniProtKB-KW"/>
</dbReference>
<dbReference type="PROSITE" id="PS01137">
    <property type="entry name" value="TATD_1"/>
    <property type="match status" value="1"/>
</dbReference>
<keyword evidence="3 5" id="KW-0378">Hydrolase</keyword>
<feature type="binding site" evidence="4">
    <location>
        <position position="9"/>
    </location>
    <ligand>
        <name>a divalent metal cation</name>
        <dbReference type="ChEBI" id="CHEBI:60240"/>
        <label>1</label>
    </ligand>
</feature>
<comment type="caution">
    <text evidence="5">The sequence shown here is derived from an EMBL/GenBank/DDBJ whole genome shotgun (WGS) entry which is preliminary data.</text>
</comment>